<dbReference type="InterPro" id="IPR001845">
    <property type="entry name" value="HTH_ArsR_DNA-bd_dom"/>
</dbReference>
<dbReference type="Proteomes" id="UP001595812">
    <property type="component" value="Unassembled WGS sequence"/>
</dbReference>
<keyword evidence="1" id="KW-0805">Transcription regulation</keyword>
<dbReference type="PANTHER" id="PTHR33154">
    <property type="entry name" value="TRANSCRIPTIONAL REGULATOR, ARSR FAMILY"/>
    <property type="match status" value="1"/>
</dbReference>
<dbReference type="InterPro" id="IPR036388">
    <property type="entry name" value="WH-like_DNA-bd_sf"/>
</dbReference>
<dbReference type="CDD" id="cd00090">
    <property type="entry name" value="HTH_ARSR"/>
    <property type="match status" value="1"/>
</dbReference>
<dbReference type="PANTHER" id="PTHR33154:SF15">
    <property type="entry name" value="REGULATORY PROTEIN ARSR"/>
    <property type="match status" value="1"/>
</dbReference>
<dbReference type="Pfam" id="PF01022">
    <property type="entry name" value="HTH_5"/>
    <property type="match status" value="1"/>
</dbReference>
<organism evidence="5 6">
    <name type="scientific">Winogradskyella maritima</name>
    <dbReference type="NCBI Taxonomy" id="1517766"/>
    <lineage>
        <taxon>Bacteria</taxon>
        <taxon>Pseudomonadati</taxon>
        <taxon>Bacteroidota</taxon>
        <taxon>Flavobacteriia</taxon>
        <taxon>Flavobacteriales</taxon>
        <taxon>Flavobacteriaceae</taxon>
        <taxon>Winogradskyella</taxon>
    </lineage>
</organism>
<comment type="caution">
    <text evidence="5">The sequence shown here is derived from an EMBL/GenBank/DDBJ whole genome shotgun (WGS) entry which is preliminary data.</text>
</comment>
<dbReference type="PRINTS" id="PR00778">
    <property type="entry name" value="HTHARSR"/>
</dbReference>
<evidence type="ECO:0000256" key="2">
    <source>
        <dbReference type="ARBA" id="ARBA00023125"/>
    </source>
</evidence>
<sequence length="123" mass="13935">MQYYDRYSIFALNTNLMGASKLNMYSNYHNDVASIAKVFAHPARVAIIAYISKQESCICNDIVEEIGLSQATVSQHLEVINKAGLIRGTFKGTRKCYCINVDRLQDLKELMNSFFYTTAKNCC</sequence>
<dbReference type="PROSITE" id="PS50987">
    <property type="entry name" value="HTH_ARSR_2"/>
    <property type="match status" value="1"/>
</dbReference>
<dbReference type="InterPro" id="IPR036390">
    <property type="entry name" value="WH_DNA-bd_sf"/>
</dbReference>
<dbReference type="NCBIfam" id="NF033788">
    <property type="entry name" value="HTH_metalloreg"/>
    <property type="match status" value="1"/>
</dbReference>
<evidence type="ECO:0000259" key="4">
    <source>
        <dbReference type="PROSITE" id="PS50987"/>
    </source>
</evidence>
<dbReference type="EMBL" id="JBHSAT010000004">
    <property type="protein sequence ID" value="MFC3876427.1"/>
    <property type="molecule type" value="Genomic_DNA"/>
</dbReference>
<evidence type="ECO:0000256" key="3">
    <source>
        <dbReference type="ARBA" id="ARBA00023163"/>
    </source>
</evidence>
<evidence type="ECO:0000256" key="1">
    <source>
        <dbReference type="ARBA" id="ARBA00023015"/>
    </source>
</evidence>
<gene>
    <name evidence="5" type="ORF">ACFOSX_04205</name>
</gene>
<dbReference type="SUPFAM" id="SSF46785">
    <property type="entry name" value="Winged helix' DNA-binding domain"/>
    <property type="match status" value="1"/>
</dbReference>
<accession>A0ABV8AEE4</accession>
<dbReference type="SMART" id="SM00418">
    <property type="entry name" value="HTH_ARSR"/>
    <property type="match status" value="1"/>
</dbReference>
<reference evidence="6" key="1">
    <citation type="journal article" date="2019" name="Int. J. Syst. Evol. Microbiol.">
        <title>The Global Catalogue of Microorganisms (GCM) 10K type strain sequencing project: providing services to taxonomists for standard genome sequencing and annotation.</title>
        <authorList>
            <consortium name="The Broad Institute Genomics Platform"/>
            <consortium name="The Broad Institute Genome Sequencing Center for Infectious Disease"/>
            <person name="Wu L."/>
            <person name="Ma J."/>
        </authorList>
    </citation>
    <scope>NUCLEOTIDE SEQUENCE [LARGE SCALE GENOMIC DNA]</scope>
    <source>
        <strain evidence="6">CECT 8979</strain>
    </source>
</reference>
<evidence type="ECO:0000313" key="6">
    <source>
        <dbReference type="Proteomes" id="UP001595812"/>
    </source>
</evidence>
<evidence type="ECO:0000313" key="5">
    <source>
        <dbReference type="EMBL" id="MFC3876427.1"/>
    </source>
</evidence>
<feature type="domain" description="HTH arsR-type" evidence="4">
    <location>
        <begin position="24"/>
        <end position="119"/>
    </location>
</feature>
<dbReference type="RefSeq" id="WP_386097326.1">
    <property type="nucleotide sequence ID" value="NZ_JBHSAT010000004.1"/>
</dbReference>
<protein>
    <submittedName>
        <fullName evidence="5">ArsR/SmtB family transcription factor</fullName>
    </submittedName>
</protein>
<dbReference type="Gene3D" id="1.10.10.10">
    <property type="entry name" value="Winged helix-like DNA-binding domain superfamily/Winged helix DNA-binding domain"/>
    <property type="match status" value="1"/>
</dbReference>
<name>A0ABV8AEE4_9FLAO</name>
<keyword evidence="3" id="KW-0804">Transcription</keyword>
<dbReference type="InterPro" id="IPR051081">
    <property type="entry name" value="HTH_MetalResp_TranReg"/>
</dbReference>
<keyword evidence="6" id="KW-1185">Reference proteome</keyword>
<keyword evidence="2" id="KW-0238">DNA-binding</keyword>
<proteinExistence type="predicted"/>
<dbReference type="InterPro" id="IPR011991">
    <property type="entry name" value="ArsR-like_HTH"/>
</dbReference>